<dbReference type="Proteomes" id="UP001408356">
    <property type="component" value="Unassembled WGS sequence"/>
</dbReference>
<dbReference type="PANTHER" id="PTHR36978:SF4">
    <property type="entry name" value="P-LOOP CONTAINING NUCLEOSIDE TRIPHOSPHATE HYDROLASE PROTEIN"/>
    <property type="match status" value="1"/>
</dbReference>
<keyword evidence="2" id="KW-0812">Transmembrane</keyword>
<evidence type="ECO:0000313" key="4">
    <source>
        <dbReference type="Proteomes" id="UP001408356"/>
    </source>
</evidence>
<feature type="compositionally biased region" description="Low complexity" evidence="1">
    <location>
        <begin position="67"/>
        <end position="84"/>
    </location>
</feature>
<keyword evidence="4" id="KW-1185">Reference proteome</keyword>
<feature type="transmembrane region" description="Helical" evidence="2">
    <location>
        <begin position="112"/>
        <end position="134"/>
    </location>
</feature>
<sequence length="560" mass="62110">MTLPAANCRGFTHPVILLIRSSLPSQARQSITSSRPPCFRLATDQRSVRLFTTGTHHCQQVRPKPKPSLVTKTKTKVSTPTSRPVTASSSYAQALAQRPGGAILYEGAGQKLFIFSSYMAGFACMGGAALNVAFNVYNVPPGVPAWTAYAFGSVGIMLAILGTSFILKPSNIVRRIRILPAPETLTKPVSTGYSAPAKVQIEVLSRKLSPIPGLPLTKTIVEPKDILLRARMYNPLPLGVKPEPSMAQDWIERKRARADYDKKHPMTAHFRDVGWLFSGFFHSLRRGITGEGFAPIEVNGQKLKLDISNGYVLEDGKPMDRILKIEPEDNRAPLLFPLVDALSQLGISPGYHMREVGKNKHQAAWIEAIEAKYEGKGEPHGREQFDKLLGDFEAWFSLKLLIQDNPPYFHYPAAIFPEELIEAYPDAAIILSVRDENKFYDSMMSTLIHAYLNAPKPNPSPMASLAAKYHTHCWNDDFPTYGRDAYRRQNELVRKAAQGKKFLEYETGSGWGPLCEFLGLPVPDAPYPRSDDWVAYKKDVEERERLRKGAGGGGDGSGLE</sequence>
<protein>
    <submittedName>
        <fullName evidence="3">Uncharacterized protein</fullName>
    </submittedName>
</protein>
<dbReference type="InterPro" id="IPR027417">
    <property type="entry name" value="P-loop_NTPase"/>
</dbReference>
<evidence type="ECO:0000256" key="2">
    <source>
        <dbReference type="SAM" id="Phobius"/>
    </source>
</evidence>
<gene>
    <name evidence="3" type="ORF">SUNI508_04127</name>
</gene>
<comment type="caution">
    <text evidence="3">The sequence shown here is derived from an EMBL/GenBank/DDBJ whole genome shotgun (WGS) entry which is preliminary data.</text>
</comment>
<name>A0ABR2V9Z4_9PEZI</name>
<proteinExistence type="predicted"/>
<dbReference type="Gene3D" id="3.40.50.300">
    <property type="entry name" value="P-loop containing nucleotide triphosphate hydrolases"/>
    <property type="match status" value="1"/>
</dbReference>
<evidence type="ECO:0000313" key="3">
    <source>
        <dbReference type="EMBL" id="KAK9423646.1"/>
    </source>
</evidence>
<evidence type="ECO:0000256" key="1">
    <source>
        <dbReference type="SAM" id="MobiDB-lite"/>
    </source>
</evidence>
<dbReference type="SUPFAM" id="SSF52540">
    <property type="entry name" value="P-loop containing nucleoside triphosphate hydrolases"/>
    <property type="match status" value="1"/>
</dbReference>
<reference evidence="3 4" key="1">
    <citation type="journal article" date="2024" name="J. Plant Pathol.">
        <title>Sequence and assembly of the genome of Seiridium unicorne, isolate CBS 538.82, causal agent of cypress canker disease.</title>
        <authorList>
            <person name="Scali E."/>
            <person name="Rocca G.D."/>
            <person name="Danti R."/>
            <person name="Garbelotto M."/>
            <person name="Barberini S."/>
            <person name="Baroncelli R."/>
            <person name="Emiliani G."/>
        </authorList>
    </citation>
    <scope>NUCLEOTIDE SEQUENCE [LARGE SCALE GENOMIC DNA]</scope>
    <source>
        <strain evidence="3 4">BM-138-508</strain>
    </source>
</reference>
<feature type="transmembrane region" description="Helical" evidence="2">
    <location>
        <begin position="146"/>
        <end position="167"/>
    </location>
</feature>
<keyword evidence="2" id="KW-1133">Transmembrane helix</keyword>
<dbReference type="EMBL" id="JARVKF010000068">
    <property type="protein sequence ID" value="KAK9423646.1"/>
    <property type="molecule type" value="Genomic_DNA"/>
</dbReference>
<accession>A0ABR2V9Z4</accession>
<dbReference type="PANTHER" id="PTHR36978">
    <property type="entry name" value="P-LOOP CONTAINING NUCLEOTIDE TRIPHOSPHATE HYDROLASE"/>
    <property type="match status" value="1"/>
</dbReference>
<organism evidence="3 4">
    <name type="scientific">Seiridium unicorne</name>
    <dbReference type="NCBI Taxonomy" id="138068"/>
    <lineage>
        <taxon>Eukaryota</taxon>
        <taxon>Fungi</taxon>
        <taxon>Dikarya</taxon>
        <taxon>Ascomycota</taxon>
        <taxon>Pezizomycotina</taxon>
        <taxon>Sordariomycetes</taxon>
        <taxon>Xylariomycetidae</taxon>
        <taxon>Amphisphaeriales</taxon>
        <taxon>Sporocadaceae</taxon>
        <taxon>Seiridium</taxon>
    </lineage>
</organism>
<feature type="region of interest" description="Disordered" evidence="1">
    <location>
        <begin position="61"/>
        <end position="85"/>
    </location>
</feature>
<keyword evidence="2" id="KW-0472">Membrane</keyword>
<dbReference type="InterPro" id="IPR040632">
    <property type="entry name" value="Sulfotransfer_4"/>
</dbReference>
<dbReference type="Pfam" id="PF17784">
    <property type="entry name" value="Sulfotransfer_4"/>
    <property type="match status" value="1"/>
</dbReference>